<reference evidence="1" key="1">
    <citation type="journal article" date="2015" name="Genom Data">
        <title>Draft genome sequences of Phytophthora kernoviae and Phytophthora ramorum lineage EU2 from Scotland.</title>
        <authorList>
            <person name="Sambles C."/>
            <person name="Schlenzig A."/>
            <person name="O'Neill P."/>
            <person name="Grant M."/>
            <person name="Studholme D.J."/>
        </authorList>
    </citation>
    <scope>NUCLEOTIDE SEQUENCE</scope>
    <source>
        <strain evidence="1">00238/432</strain>
    </source>
</reference>
<evidence type="ECO:0008006" key="3">
    <source>
        <dbReference type="Google" id="ProtNLM"/>
    </source>
</evidence>
<comment type="caution">
    <text evidence="1">The sequence shown here is derived from an EMBL/GenBank/DDBJ whole genome shotgun (WGS) entry which is preliminary data.</text>
</comment>
<evidence type="ECO:0000313" key="1">
    <source>
        <dbReference type="EMBL" id="KAF4315170.1"/>
    </source>
</evidence>
<proteinExistence type="predicted"/>
<organism evidence="1 2">
    <name type="scientific">Phytophthora kernoviae 00238/432</name>
    <dbReference type="NCBI Taxonomy" id="1284355"/>
    <lineage>
        <taxon>Eukaryota</taxon>
        <taxon>Sar</taxon>
        <taxon>Stramenopiles</taxon>
        <taxon>Oomycota</taxon>
        <taxon>Peronosporomycetes</taxon>
        <taxon>Peronosporales</taxon>
        <taxon>Peronosporaceae</taxon>
        <taxon>Phytophthora</taxon>
    </lineage>
</organism>
<accession>A0A8J4VZN8</accession>
<dbReference type="SUPFAM" id="SSF55486">
    <property type="entry name" value="Metalloproteases ('zincins'), catalytic domain"/>
    <property type="match status" value="2"/>
</dbReference>
<reference evidence="1" key="2">
    <citation type="submission" date="2020-02" db="EMBL/GenBank/DDBJ databases">
        <authorList>
            <person name="Studholme D.J."/>
        </authorList>
    </citation>
    <scope>NUCLEOTIDE SEQUENCE</scope>
    <source>
        <strain evidence="1">00238/432</strain>
    </source>
</reference>
<dbReference type="AlphaFoldDB" id="A0A8J4VZN8"/>
<name>A0A8J4VZN8_9STRA</name>
<sequence>MRHASMQSSSSPNFSCSARRFLAAAAFVGLGASSFASAASSEAATFGDITSANGECVVGNPNTYISTKYLDWVWDNRIGPNVDVSKESNWKVMDNKNWIMDHIVHNNGTLNYCVRWDSIDKLSKSMASKFQDALTRQYKAWNHWLIGYNCWPHEEIKVNIVGFAVKDASLLDWTDDSLGKIYEGDLDNDGVPQCPQSCYRFYDNGISGWSDTSACKSEPFDVFLQPKKGLDGGFGYDYGQAVNQEDMLSNIDGDQLTIIAHEIGHGFGLPDFYEANEQPGTDFPNCLMKAGSSMTVTDSDGWMLRRVLEHLKPRYNF</sequence>
<protein>
    <recommendedName>
        <fullName evidence="3">Neutral zinc metallopeptidase</fullName>
    </recommendedName>
</protein>
<dbReference type="Proteomes" id="UP000702964">
    <property type="component" value="Unassembled WGS sequence"/>
</dbReference>
<dbReference type="EMBL" id="AOFI03000982">
    <property type="protein sequence ID" value="KAF4315170.1"/>
    <property type="molecule type" value="Genomic_DNA"/>
</dbReference>
<dbReference type="PANTHER" id="PTHR35606">
    <property type="entry name" value="CELLULOSE-BINDING FAMILY II PROTEIN"/>
    <property type="match status" value="1"/>
</dbReference>
<evidence type="ECO:0000313" key="2">
    <source>
        <dbReference type="Proteomes" id="UP000702964"/>
    </source>
</evidence>
<dbReference type="PANTHER" id="PTHR35606:SF4">
    <property type="entry name" value="CELLULOSE-BINDING FAMILY II PROTEIN"/>
    <property type="match status" value="1"/>
</dbReference>
<gene>
    <name evidence="1" type="ORF">G195_010576</name>
</gene>